<evidence type="ECO:0000313" key="3">
    <source>
        <dbReference type="EMBL" id="TID19660.1"/>
    </source>
</evidence>
<feature type="compositionally biased region" description="Pro residues" evidence="1">
    <location>
        <begin position="267"/>
        <end position="277"/>
    </location>
</feature>
<keyword evidence="2" id="KW-0812">Transmembrane</keyword>
<dbReference type="PANTHER" id="PTHR40018:SF1">
    <property type="entry name" value="[PSI+] INDUCTION PROTEIN 2"/>
    <property type="match status" value="1"/>
</dbReference>
<name>A0A4Z1NUA9_9PEZI</name>
<comment type="caution">
    <text evidence="3">The sequence shown here is derived from an EMBL/GenBank/DDBJ whole genome shotgun (WGS) entry which is preliminary data.</text>
</comment>
<proteinExistence type="predicted"/>
<feature type="compositionally biased region" description="Polar residues" evidence="1">
    <location>
        <begin position="166"/>
        <end position="175"/>
    </location>
</feature>
<dbReference type="GO" id="GO:0005935">
    <property type="term" value="C:cellular bud neck"/>
    <property type="evidence" value="ECO:0007669"/>
    <property type="project" value="TreeGrafter"/>
</dbReference>
<evidence type="ECO:0008006" key="5">
    <source>
        <dbReference type="Google" id="ProtNLM"/>
    </source>
</evidence>
<organism evidence="3 4">
    <name type="scientific">Venturia nashicola</name>
    <dbReference type="NCBI Taxonomy" id="86259"/>
    <lineage>
        <taxon>Eukaryota</taxon>
        <taxon>Fungi</taxon>
        <taxon>Dikarya</taxon>
        <taxon>Ascomycota</taxon>
        <taxon>Pezizomycotina</taxon>
        <taxon>Dothideomycetes</taxon>
        <taxon>Pleosporomycetidae</taxon>
        <taxon>Venturiales</taxon>
        <taxon>Venturiaceae</taxon>
        <taxon>Venturia</taxon>
    </lineage>
</organism>
<dbReference type="Proteomes" id="UP000298493">
    <property type="component" value="Unassembled WGS sequence"/>
</dbReference>
<reference evidence="3 4" key="1">
    <citation type="submission" date="2019-04" db="EMBL/GenBank/DDBJ databases">
        <title>High contiguity whole genome sequence and gene annotation resource for two Venturia nashicola isolates.</title>
        <authorList>
            <person name="Prokchorchik M."/>
            <person name="Won K."/>
            <person name="Lee Y."/>
            <person name="Choi E.D."/>
            <person name="Segonzac C."/>
            <person name="Sohn K.H."/>
        </authorList>
    </citation>
    <scope>NUCLEOTIDE SEQUENCE [LARGE SCALE GENOMIC DNA]</scope>
    <source>
        <strain evidence="3 4">PRI2</strain>
    </source>
</reference>
<feature type="region of interest" description="Disordered" evidence="1">
    <location>
        <begin position="158"/>
        <end position="188"/>
    </location>
</feature>
<dbReference type="EMBL" id="SNSC02000012">
    <property type="protein sequence ID" value="TID19660.1"/>
    <property type="molecule type" value="Genomic_DNA"/>
</dbReference>
<keyword evidence="2" id="KW-0472">Membrane</keyword>
<keyword evidence="4" id="KW-1185">Reference proteome</keyword>
<evidence type="ECO:0000256" key="1">
    <source>
        <dbReference type="SAM" id="MobiDB-lite"/>
    </source>
</evidence>
<dbReference type="InterPro" id="IPR037504">
    <property type="entry name" value="PSI_induc_2"/>
</dbReference>
<accession>A0A4Z1NUA9</accession>
<feature type="region of interest" description="Disordered" evidence="1">
    <location>
        <begin position="303"/>
        <end position="429"/>
    </location>
</feature>
<feature type="compositionally biased region" description="Polar residues" evidence="1">
    <location>
        <begin position="327"/>
        <end position="375"/>
    </location>
</feature>
<keyword evidence="2" id="KW-1133">Transmembrane helix</keyword>
<dbReference type="OrthoDB" id="5401332at2759"/>
<dbReference type="AlphaFoldDB" id="A0A4Z1NUA9"/>
<feature type="region of interest" description="Disordered" evidence="1">
    <location>
        <begin position="243"/>
        <end position="283"/>
    </location>
</feature>
<feature type="region of interest" description="Disordered" evidence="1">
    <location>
        <begin position="53"/>
        <end position="75"/>
    </location>
</feature>
<feature type="compositionally biased region" description="Polar residues" evidence="1">
    <location>
        <begin position="251"/>
        <end position="263"/>
    </location>
</feature>
<feature type="region of interest" description="Disordered" evidence="1">
    <location>
        <begin position="1"/>
        <end position="24"/>
    </location>
</feature>
<evidence type="ECO:0000256" key="2">
    <source>
        <dbReference type="SAM" id="Phobius"/>
    </source>
</evidence>
<evidence type="ECO:0000313" key="4">
    <source>
        <dbReference type="Proteomes" id="UP000298493"/>
    </source>
</evidence>
<feature type="compositionally biased region" description="Low complexity" evidence="1">
    <location>
        <begin position="61"/>
        <end position="75"/>
    </location>
</feature>
<protein>
    <recommendedName>
        <fullName evidence="5">Fibroin-3 related protein</fullName>
    </recommendedName>
</protein>
<feature type="transmembrane region" description="Helical" evidence="2">
    <location>
        <begin position="105"/>
        <end position="123"/>
    </location>
</feature>
<sequence>MRLHLNHLFPRQTPALPTELPKEVPSGVNVPTTVPTDAAGIASAIPSGVKLPSSTGVKLPSSTGTSTTAAATGTSSPKGIMGTVGDVKDSFTSWDKCMTKTYCKWPVIVVIVVGSLILLSVLFCVGRCLCCGAECACFCFRCCAGCCDGSKNKKSKFRDPPAMPSQAWNQQYQSQPHPAYAAPTPAPAPAPTPFQAASAAVPQFATFETSSKKIHEDSLPEMPSWETAAERKVEVWEEPEAHELEKLSPHGQATTTTLNSGVASPQPIRPGPGPPSPYSEHDNFLAAGSHQYGASTYSLTGGQVSGVTRGDRYHSPSPGPYGGYGSQHNVSQPAFGQQQNVGQSPYGQTQRGYGQHPQQSYGDQQPYGGSQQNSGRQDDRYRPPVSPVYSGSTVYEPPLRQQDRSPPYSNAAPYGQQGRRPVNGSWKDI</sequence>
<dbReference type="PANTHER" id="PTHR40018">
    <property type="entry name" value="[PSI+] INDUCTION PROTEIN 2"/>
    <property type="match status" value="1"/>
</dbReference>
<dbReference type="STRING" id="86259.A0A4Z1NUA9"/>
<dbReference type="GO" id="GO:0005886">
    <property type="term" value="C:plasma membrane"/>
    <property type="evidence" value="ECO:0007669"/>
    <property type="project" value="TreeGrafter"/>
</dbReference>
<gene>
    <name evidence="3" type="ORF">E6O75_ATG06998</name>
</gene>